<sequence length="353" mass="39444">MTKWIDIKAGATARTHIQEHGLKASDVSLLLGASGGPKWFILQGLDHYLFGDFFQDKEEPLHLLGTSAGAWRFASLGRSDATEASALFSRLYRGTVYSEKPDVREITDKAIELLNEYVTDEAIDEILSQDKFLHHMIVVRSRGVGASENRLLQGVSLAAAALLNIVSRKTLRHSFDRVVFHHPKAATPLGKDWIDLPTQHVTLTKENFRLALLATGSIPMVLSGVRDIPGAPPGVYRDGGVTDYHFDLPFSDQKGLVLYPHFQREVIPGWFDKNLKRRVSGAQWPNVVTLMPTQAFIEALPYKKIPDRHDFANLDVATRQKFWQDATDAGYRMADELAELIESGGIRDAVQSW</sequence>
<dbReference type="AlphaFoldDB" id="A0A432WN31"/>
<proteinExistence type="predicted"/>
<name>A0A432WN31_9GAMM</name>
<dbReference type="RefSeq" id="WP_126776302.1">
    <property type="nucleotide sequence ID" value="NZ_PIPM01000003.1"/>
</dbReference>
<dbReference type="GO" id="GO:0016787">
    <property type="term" value="F:hydrolase activity"/>
    <property type="evidence" value="ECO:0007669"/>
    <property type="project" value="UniProtKB-KW"/>
</dbReference>
<gene>
    <name evidence="1" type="ORF">CWE11_03880</name>
</gene>
<dbReference type="OrthoDB" id="8586159at2"/>
<dbReference type="InterPro" id="IPR016035">
    <property type="entry name" value="Acyl_Trfase/lysoPLipase"/>
</dbReference>
<dbReference type="SUPFAM" id="SSF52151">
    <property type="entry name" value="FabD/lysophospholipase-like"/>
    <property type="match status" value="1"/>
</dbReference>
<comment type="caution">
    <text evidence="1">The sequence shown here is derived from an EMBL/GenBank/DDBJ whole genome shotgun (WGS) entry which is preliminary data.</text>
</comment>
<evidence type="ECO:0000313" key="2">
    <source>
        <dbReference type="Proteomes" id="UP000288405"/>
    </source>
</evidence>
<evidence type="ECO:0000313" key="1">
    <source>
        <dbReference type="EMBL" id="RUO35185.1"/>
    </source>
</evidence>
<dbReference type="EMBL" id="PIPM01000003">
    <property type="protein sequence ID" value="RUO35185.1"/>
    <property type="molecule type" value="Genomic_DNA"/>
</dbReference>
<reference evidence="1 2" key="1">
    <citation type="journal article" date="2011" name="Front. Microbiol.">
        <title>Genomic signatures of strain selection and enhancement in Bacillus atrophaeus var. globigii, a historical biowarfare simulant.</title>
        <authorList>
            <person name="Gibbons H.S."/>
            <person name="Broomall S.M."/>
            <person name="McNew L.A."/>
            <person name="Daligault H."/>
            <person name="Chapman C."/>
            <person name="Bruce D."/>
            <person name="Karavis M."/>
            <person name="Krepps M."/>
            <person name="McGregor P.A."/>
            <person name="Hong C."/>
            <person name="Park K.H."/>
            <person name="Akmal A."/>
            <person name="Feldman A."/>
            <person name="Lin J.S."/>
            <person name="Chang W.E."/>
            <person name="Higgs B.W."/>
            <person name="Demirev P."/>
            <person name="Lindquist J."/>
            <person name="Liem A."/>
            <person name="Fochler E."/>
            <person name="Read T.D."/>
            <person name="Tapia R."/>
            <person name="Johnson S."/>
            <person name="Bishop-Lilly K.A."/>
            <person name="Detter C."/>
            <person name="Han C."/>
            <person name="Sozhamannan S."/>
            <person name="Rosenzweig C.N."/>
            <person name="Skowronski E.W."/>
        </authorList>
    </citation>
    <scope>NUCLEOTIDE SEQUENCE [LARGE SCALE GENOMIC DNA]</scope>
    <source>
        <strain evidence="1 2">GYP-17</strain>
    </source>
</reference>
<accession>A0A432WN31</accession>
<organism evidence="1 2">
    <name type="scientific">Aliidiomarina sanyensis</name>
    <dbReference type="NCBI Taxonomy" id="1249555"/>
    <lineage>
        <taxon>Bacteria</taxon>
        <taxon>Pseudomonadati</taxon>
        <taxon>Pseudomonadota</taxon>
        <taxon>Gammaproteobacteria</taxon>
        <taxon>Alteromonadales</taxon>
        <taxon>Idiomarinaceae</taxon>
        <taxon>Aliidiomarina</taxon>
    </lineage>
</organism>
<protein>
    <submittedName>
        <fullName evidence="1">Alpha/beta hydrolase</fullName>
    </submittedName>
</protein>
<keyword evidence="1" id="KW-0378">Hydrolase</keyword>
<dbReference type="Proteomes" id="UP000288405">
    <property type="component" value="Unassembled WGS sequence"/>
</dbReference>
<keyword evidence="2" id="KW-1185">Reference proteome</keyword>